<dbReference type="PANTHER" id="PTHR43479">
    <property type="entry name" value="ACREF/ENVCD OPERON REPRESSOR-RELATED"/>
    <property type="match status" value="1"/>
</dbReference>
<protein>
    <submittedName>
        <fullName evidence="4">DNA-binding transcriptional regulator, AcrR family</fullName>
    </submittedName>
</protein>
<dbReference type="PROSITE" id="PS50977">
    <property type="entry name" value="HTH_TETR_2"/>
    <property type="match status" value="1"/>
</dbReference>
<dbReference type="STRING" id="551996.SAMN05192573_11021"/>
<name>A0A1G8CSW8_9SPHI</name>
<dbReference type="InterPro" id="IPR001647">
    <property type="entry name" value="HTH_TetR"/>
</dbReference>
<dbReference type="EMBL" id="FNCG01000010">
    <property type="protein sequence ID" value="SDH48020.1"/>
    <property type="molecule type" value="Genomic_DNA"/>
</dbReference>
<dbReference type="Pfam" id="PF00440">
    <property type="entry name" value="TetR_N"/>
    <property type="match status" value="1"/>
</dbReference>
<evidence type="ECO:0000313" key="4">
    <source>
        <dbReference type="EMBL" id="SDH48020.1"/>
    </source>
</evidence>
<dbReference type="AlphaFoldDB" id="A0A1G8CSW8"/>
<evidence type="ECO:0000256" key="2">
    <source>
        <dbReference type="PROSITE-ProRule" id="PRU00335"/>
    </source>
</evidence>
<dbReference type="SUPFAM" id="SSF46689">
    <property type="entry name" value="Homeodomain-like"/>
    <property type="match status" value="1"/>
</dbReference>
<keyword evidence="5" id="KW-1185">Reference proteome</keyword>
<keyword evidence="1 2" id="KW-0238">DNA-binding</keyword>
<evidence type="ECO:0000256" key="1">
    <source>
        <dbReference type="ARBA" id="ARBA00023125"/>
    </source>
</evidence>
<dbReference type="PRINTS" id="PR00455">
    <property type="entry name" value="HTHTETR"/>
</dbReference>
<sequence>MIGRQRIITGTEALFAKAGIRSATMDDIAHHLGISKKTIYTHFKNKEELVMTIVENNIAGYKEKVNMITSESENIFTMIGELTHSVIELSSGIFSLQKHDLLKYYANAWSLFQIFIDDVLLTSFDRLLHQGMKEGLIRPEIKVTILVRMRLAQIQQVFDSLTYPSVCLNPLEVHEELLTHFIYGIATPKGREVWLES</sequence>
<dbReference type="GO" id="GO:0003677">
    <property type="term" value="F:DNA binding"/>
    <property type="evidence" value="ECO:0007669"/>
    <property type="project" value="UniProtKB-UniRule"/>
</dbReference>
<gene>
    <name evidence="4" type="ORF">SAMN05192573_11021</name>
</gene>
<feature type="domain" description="HTH tetR-type" evidence="3">
    <location>
        <begin position="1"/>
        <end position="61"/>
    </location>
</feature>
<accession>A0A1G8CSW8</accession>
<dbReference type="InterPro" id="IPR009057">
    <property type="entry name" value="Homeodomain-like_sf"/>
</dbReference>
<evidence type="ECO:0000313" key="5">
    <source>
        <dbReference type="Proteomes" id="UP000199705"/>
    </source>
</evidence>
<dbReference type="Proteomes" id="UP000199705">
    <property type="component" value="Unassembled WGS sequence"/>
</dbReference>
<feature type="DNA-binding region" description="H-T-H motif" evidence="2">
    <location>
        <begin position="24"/>
        <end position="43"/>
    </location>
</feature>
<organism evidence="4 5">
    <name type="scientific">Mucilaginibacter gossypii</name>
    <dbReference type="NCBI Taxonomy" id="551996"/>
    <lineage>
        <taxon>Bacteria</taxon>
        <taxon>Pseudomonadati</taxon>
        <taxon>Bacteroidota</taxon>
        <taxon>Sphingobacteriia</taxon>
        <taxon>Sphingobacteriales</taxon>
        <taxon>Sphingobacteriaceae</taxon>
        <taxon>Mucilaginibacter</taxon>
    </lineage>
</organism>
<dbReference type="RefSeq" id="WP_091170400.1">
    <property type="nucleotide sequence ID" value="NZ_FNCG01000010.1"/>
</dbReference>
<dbReference type="InterPro" id="IPR050624">
    <property type="entry name" value="HTH-type_Tx_Regulator"/>
</dbReference>
<reference evidence="5" key="1">
    <citation type="submission" date="2016-10" db="EMBL/GenBank/DDBJ databases">
        <authorList>
            <person name="Varghese N."/>
            <person name="Submissions S."/>
        </authorList>
    </citation>
    <scope>NUCLEOTIDE SEQUENCE [LARGE SCALE GENOMIC DNA]</scope>
    <source>
        <strain evidence="5">Gh-67</strain>
    </source>
</reference>
<dbReference type="Gene3D" id="1.10.357.10">
    <property type="entry name" value="Tetracycline Repressor, domain 2"/>
    <property type="match status" value="1"/>
</dbReference>
<evidence type="ECO:0000259" key="3">
    <source>
        <dbReference type="PROSITE" id="PS50977"/>
    </source>
</evidence>
<dbReference type="PANTHER" id="PTHR43479:SF11">
    <property type="entry name" value="ACREF_ENVCD OPERON REPRESSOR-RELATED"/>
    <property type="match status" value="1"/>
</dbReference>
<proteinExistence type="predicted"/>